<dbReference type="GO" id="GO:0000917">
    <property type="term" value="P:division septum assembly"/>
    <property type="evidence" value="ECO:0007669"/>
    <property type="project" value="UniProtKB-KW"/>
</dbReference>
<reference evidence="11" key="1">
    <citation type="submission" date="2016-01" db="EMBL/GenBank/DDBJ databases">
        <authorList>
            <person name="Mitreva M."/>
            <person name="Pepin K.H."/>
            <person name="Mihindukulasuriya K.A."/>
            <person name="Fulton R."/>
            <person name="Fronick C."/>
            <person name="O'Laughlin M."/>
            <person name="Miner T."/>
            <person name="Herter B."/>
            <person name="Rosa B.A."/>
            <person name="Cordes M."/>
            <person name="Tomlinson C."/>
            <person name="Wollam A."/>
            <person name="Palsikar V.B."/>
            <person name="Mardis E.R."/>
            <person name="Wilson R.K."/>
        </authorList>
    </citation>
    <scope>NUCLEOTIDE SEQUENCE [LARGE SCALE GENOMIC DNA]</scope>
    <source>
        <strain evidence="11">KA00683</strain>
    </source>
</reference>
<evidence type="ECO:0000256" key="5">
    <source>
        <dbReference type="NCBIfam" id="TIGR00065"/>
    </source>
</evidence>
<dbReference type="RefSeq" id="WP_060935400.1">
    <property type="nucleotide sequence ID" value="NZ_KQ960446.1"/>
</dbReference>
<dbReference type="Pfam" id="PF12327">
    <property type="entry name" value="FtsZ_C"/>
    <property type="match status" value="1"/>
</dbReference>
<feature type="binding site" evidence="4">
    <location>
        <begin position="116"/>
        <end position="118"/>
    </location>
    <ligand>
        <name>GTP</name>
        <dbReference type="ChEBI" id="CHEBI:37565"/>
    </ligand>
</feature>
<dbReference type="Gene3D" id="3.40.50.1440">
    <property type="entry name" value="Tubulin/FtsZ, GTPase domain"/>
    <property type="match status" value="1"/>
</dbReference>
<evidence type="ECO:0000256" key="3">
    <source>
        <dbReference type="ARBA" id="ARBA00023134"/>
    </source>
</evidence>
<accession>A0A134B877</accession>
<dbReference type="InterPro" id="IPR036525">
    <property type="entry name" value="Tubulin/FtsZ_GTPase_sf"/>
</dbReference>
<dbReference type="GO" id="GO:0005737">
    <property type="term" value="C:cytoplasm"/>
    <property type="evidence" value="ECO:0007669"/>
    <property type="project" value="UniProtKB-SubCell"/>
</dbReference>
<dbReference type="SUPFAM" id="SSF55307">
    <property type="entry name" value="Tubulin C-terminal domain-like"/>
    <property type="match status" value="1"/>
</dbReference>
<dbReference type="GO" id="GO:0032153">
    <property type="term" value="C:cell division site"/>
    <property type="evidence" value="ECO:0007669"/>
    <property type="project" value="UniProtKB-UniRule"/>
</dbReference>
<dbReference type="PANTHER" id="PTHR30314">
    <property type="entry name" value="CELL DIVISION PROTEIN FTSZ-RELATED"/>
    <property type="match status" value="1"/>
</dbReference>
<dbReference type="NCBIfam" id="TIGR00065">
    <property type="entry name" value="ftsZ"/>
    <property type="match status" value="1"/>
</dbReference>
<protein>
    <recommendedName>
        <fullName evidence="4 5">Cell division protein FtsZ</fullName>
    </recommendedName>
</protein>
<keyword evidence="4" id="KW-0963">Cytoplasm</keyword>
<evidence type="ECO:0000256" key="7">
    <source>
        <dbReference type="SAM" id="MobiDB-lite"/>
    </source>
</evidence>
<dbReference type="InterPro" id="IPR008280">
    <property type="entry name" value="Tub_FtsZ_C"/>
</dbReference>
<dbReference type="Pfam" id="PF00091">
    <property type="entry name" value="Tubulin"/>
    <property type="match status" value="1"/>
</dbReference>
<evidence type="ECO:0000256" key="4">
    <source>
        <dbReference type="HAMAP-Rule" id="MF_00909"/>
    </source>
</evidence>
<dbReference type="InterPro" id="IPR020805">
    <property type="entry name" value="Cell_div_FtsZ_CS"/>
</dbReference>
<dbReference type="InterPro" id="IPR018316">
    <property type="entry name" value="Tubulin/FtsZ_2-layer-sand-dom"/>
</dbReference>
<feature type="binding site" evidence="4">
    <location>
        <position position="147"/>
    </location>
    <ligand>
        <name>GTP</name>
        <dbReference type="ChEBI" id="CHEBI:37565"/>
    </ligand>
</feature>
<keyword evidence="4 6" id="KW-0717">Septation</keyword>
<gene>
    <name evidence="4" type="primary">ftsZ</name>
    <name evidence="10" type="ORF">HMPREF3185_01083</name>
</gene>
<comment type="subcellular location">
    <subcellularLocation>
        <location evidence="4">Cytoplasm</location>
    </subcellularLocation>
    <text evidence="4">Assembles at midcell at the inner surface of the cytoplasmic membrane.</text>
</comment>
<keyword evidence="3 4" id="KW-0342">GTP-binding</keyword>
<dbReference type="SUPFAM" id="SSF52490">
    <property type="entry name" value="Tubulin nucleotide-binding domain-like"/>
    <property type="match status" value="1"/>
</dbReference>
<dbReference type="PROSITE" id="PS01135">
    <property type="entry name" value="FTSZ_2"/>
    <property type="match status" value="1"/>
</dbReference>
<dbReference type="GO" id="GO:0043093">
    <property type="term" value="P:FtsZ-dependent cytokinesis"/>
    <property type="evidence" value="ECO:0007669"/>
    <property type="project" value="UniProtKB-UniRule"/>
</dbReference>
<feature type="binding site" evidence="4">
    <location>
        <position position="151"/>
    </location>
    <ligand>
        <name>GTP</name>
        <dbReference type="ChEBI" id="CHEBI:37565"/>
    </ligand>
</feature>
<dbReference type="SMART" id="SM00864">
    <property type="entry name" value="Tubulin"/>
    <property type="match status" value="1"/>
</dbReference>
<dbReference type="GO" id="GO:0051258">
    <property type="term" value="P:protein polymerization"/>
    <property type="evidence" value="ECO:0007669"/>
    <property type="project" value="UniProtKB-UniRule"/>
</dbReference>
<evidence type="ECO:0000313" key="11">
    <source>
        <dbReference type="Proteomes" id="UP000070224"/>
    </source>
</evidence>
<dbReference type="InterPro" id="IPR003008">
    <property type="entry name" value="Tubulin_FtsZ_GTPase"/>
</dbReference>
<feature type="compositionally biased region" description="Acidic residues" evidence="7">
    <location>
        <begin position="468"/>
        <end position="483"/>
    </location>
</feature>
<keyword evidence="4 6" id="KW-0131">Cell cycle</keyword>
<feature type="binding site" evidence="4">
    <location>
        <begin position="26"/>
        <end position="30"/>
    </location>
    <ligand>
        <name>GTP</name>
        <dbReference type="ChEBI" id="CHEBI:37565"/>
    </ligand>
</feature>
<keyword evidence="2 4" id="KW-0547">Nucleotide-binding</keyword>
<sequence length="492" mass="53661">MERGNIEFEYSESEIKQLIKVVGVGGGGGNAVTKMYTSGSVPGVSFLLCNTDKQALDHSPVEDKIMIGPTVTKGLGAGAKPQRAKDAAEESGEQIRIALTAGETRMVFITAGMGGGTGTGAAPVIGKIAMEAGLLTIGIVTIPFLFEGTAKILQALEGVKQMRESVDALLVINNQRLIEVYKNFTVSEAFAKADDTLSNAARGISELVNIAGEVNLDFADVDTVLRGGGVAVINTGYAEGEDRMTLAIQEALNSPLLNNNNISKARQLLINVYYDDKAPLTVDEFSQIHEFTSEFSDEVNTIHGISRKEGLGTKLGVTILASGFGFDEDIFIPKTVKKRDPLTKINEDKERDEQHRLIERIYGEHATKRTKAEPVALSINELDDEELIIILEETPSFRRDHRIFESKRVDKSSNRAIRINNYGTASQSARERSTLSAFDLHTPRPEPSQYTTSSTTFTTSTPSRPEPVEEATQPEEEKTEETPENVIRFSGF</sequence>
<dbReference type="CDD" id="cd02201">
    <property type="entry name" value="FtsZ_type1"/>
    <property type="match status" value="1"/>
</dbReference>
<feature type="domain" description="Tubulin/FtsZ GTPase" evidence="8">
    <location>
        <begin position="18"/>
        <end position="212"/>
    </location>
</feature>
<dbReference type="PANTHER" id="PTHR30314:SF3">
    <property type="entry name" value="MITOCHONDRIAL DIVISION PROTEIN FSZA"/>
    <property type="match status" value="1"/>
</dbReference>
<dbReference type="GO" id="GO:0005525">
    <property type="term" value="F:GTP binding"/>
    <property type="evidence" value="ECO:0007669"/>
    <property type="project" value="UniProtKB-UniRule"/>
</dbReference>
<dbReference type="STRING" id="322095.HMPREF3185_01083"/>
<feature type="domain" description="Tubulin/FtsZ 2-layer sandwich" evidence="9">
    <location>
        <begin position="214"/>
        <end position="333"/>
    </location>
</feature>
<feature type="compositionally biased region" description="Low complexity" evidence="7">
    <location>
        <begin position="451"/>
        <end position="463"/>
    </location>
</feature>
<feature type="binding site" evidence="4">
    <location>
        <position position="194"/>
    </location>
    <ligand>
        <name>GTP</name>
        <dbReference type="ChEBI" id="CHEBI:37565"/>
    </ligand>
</feature>
<dbReference type="Proteomes" id="UP000070224">
    <property type="component" value="Unassembled WGS sequence"/>
</dbReference>
<dbReference type="EMBL" id="LSDK01000076">
    <property type="protein sequence ID" value="KXB76146.1"/>
    <property type="molecule type" value="Genomic_DNA"/>
</dbReference>
<dbReference type="InterPro" id="IPR024757">
    <property type="entry name" value="FtsZ_C"/>
</dbReference>
<keyword evidence="4 6" id="KW-0132">Cell division</keyword>
<dbReference type="HAMAP" id="MF_00909">
    <property type="entry name" value="FtsZ"/>
    <property type="match status" value="1"/>
</dbReference>
<comment type="function">
    <text evidence="4 6">Essential cell division protein that forms a contractile ring structure (Z ring) at the future cell division site. The regulation of the ring assembly controls the timing and the location of cell division. One of the functions of the FtsZ ring is to recruit other cell division proteins to the septum to produce a new cell wall between the dividing cells. Binds GTP and shows GTPase activity.</text>
</comment>
<comment type="subunit">
    <text evidence="4">Homodimer. Polymerizes to form a dynamic ring structure in a strictly GTP-dependent manner. Interacts directly with several other division proteins.</text>
</comment>
<dbReference type="AlphaFoldDB" id="A0A134B877"/>
<keyword evidence="11" id="KW-1185">Reference proteome</keyword>
<comment type="caution">
    <text evidence="10">The sequence shown here is derived from an EMBL/GenBank/DDBJ whole genome shotgun (WGS) entry which is preliminary data.</text>
</comment>
<dbReference type="InterPro" id="IPR045061">
    <property type="entry name" value="FtsZ/CetZ"/>
</dbReference>
<comment type="similarity">
    <text evidence="1 4 6">Belongs to the FtsZ family.</text>
</comment>
<dbReference type="SMART" id="SM00865">
    <property type="entry name" value="Tubulin_C"/>
    <property type="match status" value="1"/>
</dbReference>
<dbReference type="PATRIC" id="fig|322095.3.peg.1067"/>
<feature type="region of interest" description="Disordered" evidence="7">
    <location>
        <begin position="421"/>
        <end position="492"/>
    </location>
</feature>
<evidence type="ECO:0000256" key="6">
    <source>
        <dbReference type="RuleBase" id="RU000631"/>
    </source>
</evidence>
<evidence type="ECO:0000259" key="9">
    <source>
        <dbReference type="SMART" id="SM00865"/>
    </source>
</evidence>
<dbReference type="InterPro" id="IPR000158">
    <property type="entry name" value="Cell_div_FtsZ"/>
</dbReference>
<name>A0A134B877_9PORP</name>
<evidence type="ECO:0000256" key="1">
    <source>
        <dbReference type="ARBA" id="ARBA00009690"/>
    </source>
</evidence>
<dbReference type="GO" id="GO:0003924">
    <property type="term" value="F:GTPase activity"/>
    <property type="evidence" value="ECO:0007669"/>
    <property type="project" value="UniProtKB-UniRule"/>
</dbReference>
<dbReference type="PRINTS" id="PR00423">
    <property type="entry name" value="CELLDVISFTSZ"/>
</dbReference>
<evidence type="ECO:0000313" key="10">
    <source>
        <dbReference type="EMBL" id="KXB76146.1"/>
    </source>
</evidence>
<organism evidence="10 11">
    <name type="scientific">Porphyromonas somerae</name>
    <dbReference type="NCBI Taxonomy" id="322095"/>
    <lineage>
        <taxon>Bacteria</taxon>
        <taxon>Pseudomonadati</taxon>
        <taxon>Bacteroidota</taxon>
        <taxon>Bacteroidia</taxon>
        <taxon>Bacteroidales</taxon>
        <taxon>Porphyromonadaceae</taxon>
        <taxon>Porphyromonas</taxon>
    </lineage>
</organism>
<proteinExistence type="inferred from homology"/>
<evidence type="ECO:0000259" key="8">
    <source>
        <dbReference type="SMART" id="SM00864"/>
    </source>
</evidence>
<evidence type="ECO:0000256" key="2">
    <source>
        <dbReference type="ARBA" id="ARBA00022741"/>
    </source>
</evidence>
<dbReference type="OrthoDB" id="9813375at2"/>